<gene>
    <name evidence="1" type="ORF">VNI00_016305</name>
</gene>
<keyword evidence="2" id="KW-1185">Reference proteome</keyword>
<proteinExistence type="predicted"/>
<accession>A0AAW0BDP5</accession>
<protein>
    <recommendedName>
        <fullName evidence="3">Protein kinase domain-containing protein</fullName>
    </recommendedName>
</protein>
<evidence type="ECO:0000313" key="1">
    <source>
        <dbReference type="EMBL" id="KAK7024454.1"/>
    </source>
</evidence>
<dbReference type="AlphaFoldDB" id="A0AAW0BDP5"/>
<comment type="caution">
    <text evidence="1">The sequence shown here is derived from an EMBL/GenBank/DDBJ whole genome shotgun (WGS) entry which is preliminary data.</text>
</comment>
<sequence>MSLSVGDILKVSVNGFSNKEPLLRFTIPLERPSVETLQWIMRNLRSRATDIDRLLDCDGLAQNLVYFQIEEVVRSRPQTFSQVFFGRLLRISDEETSITSETNVCLKLFDEVNFSVLDRSTCLEQFKVFSPEYRLNSIKMASDMMRREYVTYDRLQYLQGTLLPHAYGFHEFELPDGQKVWGFFTEIIKGEHLSDISLGTWPEDRQADLVRLLRHSVRALLYGSIQQGDWHLDQIFLTQFSNSDGEMEFTVVLIDFAFTWLRLGLGNVAEHFPYGDQGGQLYLELRDSDLADTAFGDDIWLPFDDFEC</sequence>
<dbReference type="Proteomes" id="UP001383192">
    <property type="component" value="Unassembled WGS sequence"/>
</dbReference>
<reference evidence="1 2" key="1">
    <citation type="submission" date="2024-01" db="EMBL/GenBank/DDBJ databases">
        <title>A draft genome for a cacao thread blight-causing isolate of Paramarasmius palmivorus.</title>
        <authorList>
            <person name="Baruah I.K."/>
            <person name="Bukari Y."/>
            <person name="Amoako-Attah I."/>
            <person name="Meinhardt L.W."/>
            <person name="Bailey B.A."/>
            <person name="Cohen S.P."/>
        </authorList>
    </citation>
    <scope>NUCLEOTIDE SEQUENCE [LARGE SCALE GENOMIC DNA]</scope>
    <source>
        <strain evidence="1 2">GH-12</strain>
    </source>
</reference>
<evidence type="ECO:0000313" key="2">
    <source>
        <dbReference type="Proteomes" id="UP001383192"/>
    </source>
</evidence>
<organism evidence="1 2">
    <name type="scientific">Paramarasmius palmivorus</name>
    <dbReference type="NCBI Taxonomy" id="297713"/>
    <lineage>
        <taxon>Eukaryota</taxon>
        <taxon>Fungi</taxon>
        <taxon>Dikarya</taxon>
        <taxon>Basidiomycota</taxon>
        <taxon>Agaricomycotina</taxon>
        <taxon>Agaricomycetes</taxon>
        <taxon>Agaricomycetidae</taxon>
        <taxon>Agaricales</taxon>
        <taxon>Marasmiineae</taxon>
        <taxon>Marasmiaceae</taxon>
        <taxon>Paramarasmius</taxon>
    </lineage>
</organism>
<evidence type="ECO:0008006" key="3">
    <source>
        <dbReference type="Google" id="ProtNLM"/>
    </source>
</evidence>
<name>A0AAW0BDP5_9AGAR</name>
<dbReference type="EMBL" id="JAYKXP010000124">
    <property type="protein sequence ID" value="KAK7024454.1"/>
    <property type="molecule type" value="Genomic_DNA"/>
</dbReference>